<accession>A0A0K2TAN6</accession>
<dbReference type="AlphaFoldDB" id="A0A0K2TAN6"/>
<protein>
    <submittedName>
        <fullName evidence="1">Uncharacterized protein</fullName>
    </submittedName>
</protein>
<evidence type="ECO:0000313" key="1">
    <source>
        <dbReference type="EMBL" id="CDW22855.1"/>
    </source>
</evidence>
<organism evidence="1">
    <name type="scientific">Lepeophtheirus salmonis</name>
    <name type="common">Salmon louse</name>
    <name type="synonym">Caligus salmonis</name>
    <dbReference type="NCBI Taxonomy" id="72036"/>
    <lineage>
        <taxon>Eukaryota</taxon>
        <taxon>Metazoa</taxon>
        <taxon>Ecdysozoa</taxon>
        <taxon>Arthropoda</taxon>
        <taxon>Crustacea</taxon>
        <taxon>Multicrustacea</taxon>
        <taxon>Hexanauplia</taxon>
        <taxon>Copepoda</taxon>
        <taxon>Siphonostomatoida</taxon>
        <taxon>Caligidae</taxon>
        <taxon>Lepeophtheirus</taxon>
    </lineage>
</organism>
<reference evidence="1" key="1">
    <citation type="submission" date="2014-05" db="EMBL/GenBank/DDBJ databases">
        <authorList>
            <person name="Chronopoulou M."/>
        </authorList>
    </citation>
    <scope>NUCLEOTIDE SEQUENCE</scope>
    <source>
        <tissue evidence="1">Whole organism</tissue>
    </source>
</reference>
<name>A0A0K2TAN6_LEPSM</name>
<dbReference type="EMBL" id="HACA01005494">
    <property type="protein sequence ID" value="CDW22855.1"/>
    <property type="molecule type" value="Transcribed_RNA"/>
</dbReference>
<feature type="non-terminal residue" evidence="1">
    <location>
        <position position="49"/>
    </location>
</feature>
<sequence>MVLRVIFNLSATSLCLDPPSIMPTALALDSKACSLTLSDIEFKLTSCGI</sequence>
<proteinExistence type="predicted"/>